<dbReference type="InterPro" id="IPR036236">
    <property type="entry name" value="Znf_C2H2_sf"/>
</dbReference>
<gene>
    <name evidence="11" type="ORF">EEDITHA_LOCUS16211</name>
</gene>
<dbReference type="Proteomes" id="UP001153954">
    <property type="component" value="Unassembled WGS sequence"/>
</dbReference>
<evidence type="ECO:0000313" key="12">
    <source>
        <dbReference type="Proteomes" id="UP001153954"/>
    </source>
</evidence>
<keyword evidence="12" id="KW-1185">Reference proteome</keyword>
<keyword evidence="4 8" id="KW-0862">Zinc</keyword>
<dbReference type="Pfam" id="PF07776">
    <property type="entry name" value="zf-AD"/>
    <property type="match status" value="1"/>
</dbReference>
<evidence type="ECO:0000256" key="3">
    <source>
        <dbReference type="ARBA" id="ARBA00022771"/>
    </source>
</evidence>
<evidence type="ECO:0000313" key="11">
    <source>
        <dbReference type="EMBL" id="CAH2101452.1"/>
    </source>
</evidence>
<name>A0AAU9UU89_EUPED</name>
<evidence type="ECO:0000256" key="6">
    <source>
        <dbReference type="ARBA" id="ARBA00037948"/>
    </source>
</evidence>
<dbReference type="PROSITE" id="PS50157">
    <property type="entry name" value="ZINC_FINGER_C2H2_2"/>
    <property type="match status" value="7"/>
</dbReference>
<evidence type="ECO:0000259" key="10">
    <source>
        <dbReference type="PROSITE" id="PS51915"/>
    </source>
</evidence>
<dbReference type="Pfam" id="PF13912">
    <property type="entry name" value="zf-C2H2_6"/>
    <property type="match status" value="1"/>
</dbReference>
<evidence type="ECO:0000256" key="8">
    <source>
        <dbReference type="PROSITE-ProRule" id="PRU01263"/>
    </source>
</evidence>
<feature type="domain" description="C2H2-type" evidence="9">
    <location>
        <begin position="288"/>
        <end position="315"/>
    </location>
</feature>
<proteinExistence type="inferred from homology"/>
<feature type="domain" description="C2H2-type" evidence="9">
    <location>
        <begin position="400"/>
        <end position="428"/>
    </location>
</feature>
<keyword evidence="5" id="KW-0539">Nucleus</keyword>
<dbReference type="EMBL" id="CAKOGL010000023">
    <property type="protein sequence ID" value="CAH2101452.1"/>
    <property type="molecule type" value="Genomic_DNA"/>
</dbReference>
<organism evidence="11 12">
    <name type="scientific">Euphydryas editha</name>
    <name type="common">Edith's checkerspot</name>
    <dbReference type="NCBI Taxonomy" id="104508"/>
    <lineage>
        <taxon>Eukaryota</taxon>
        <taxon>Metazoa</taxon>
        <taxon>Ecdysozoa</taxon>
        <taxon>Arthropoda</taxon>
        <taxon>Hexapoda</taxon>
        <taxon>Insecta</taxon>
        <taxon>Pterygota</taxon>
        <taxon>Neoptera</taxon>
        <taxon>Endopterygota</taxon>
        <taxon>Lepidoptera</taxon>
        <taxon>Glossata</taxon>
        <taxon>Ditrysia</taxon>
        <taxon>Papilionoidea</taxon>
        <taxon>Nymphalidae</taxon>
        <taxon>Nymphalinae</taxon>
        <taxon>Euphydryas</taxon>
    </lineage>
</organism>
<dbReference type="SUPFAM" id="SSF57667">
    <property type="entry name" value="beta-beta-alpha zinc fingers"/>
    <property type="match status" value="4"/>
</dbReference>
<feature type="domain" description="ZAD" evidence="10">
    <location>
        <begin position="22"/>
        <end position="101"/>
    </location>
</feature>
<dbReference type="Gene3D" id="3.40.1800.20">
    <property type="match status" value="1"/>
</dbReference>
<evidence type="ECO:0000256" key="5">
    <source>
        <dbReference type="ARBA" id="ARBA00023242"/>
    </source>
</evidence>
<dbReference type="SUPFAM" id="SSF57716">
    <property type="entry name" value="Glucocorticoid receptor-like (DNA-binding domain)"/>
    <property type="match status" value="1"/>
</dbReference>
<dbReference type="FunFam" id="3.30.160.60:FF:000100">
    <property type="entry name" value="Zinc finger 45-like"/>
    <property type="match status" value="1"/>
</dbReference>
<dbReference type="PANTHER" id="PTHR24388:SF53">
    <property type="entry name" value="CHORION TRANSCRIPTION FACTOR CF2-RELATED"/>
    <property type="match status" value="1"/>
</dbReference>
<dbReference type="PANTHER" id="PTHR24388">
    <property type="entry name" value="ZINC FINGER PROTEIN"/>
    <property type="match status" value="1"/>
</dbReference>
<feature type="domain" description="C2H2-type" evidence="9">
    <location>
        <begin position="372"/>
        <end position="399"/>
    </location>
</feature>
<reference evidence="11" key="1">
    <citation type="submission" date="2022-03" db="EMBL/GenBank/DDBJ databases">
        <authorList>
            <person name="Tunstrom K."/>
        </authorList>
    </citation>
    <scope>NUCLEOTIDE SEQUENCE</scope>
</reference>
<dbReference type="InterPro" id="IPR050527">
    <property type="entry name" value="Snail/Krueppel_Znf"/>
</dbReference>
<evidence type="ECO:0000256" key="4">
    <source>
        <dbReference type="ARBA" id="ARBA00022833"/>
    </source>
</evidence>
<dbReference type="GO" id="GO:0000981">
    <property type="term" value="F:DNA-binding transcription factor activity, RNA polymerase II-specific"/>
    <property type="evidence" value="ECO:0007669"/>
    <property type="project" value="TreeGrafter"/>
</dbReference>
<comment type="caution">
    <text evidence="11">The sequence shown here is derived from an EMBL/GenBank/DDBJ whole genome shotgun (WGS) entry which is preliminary data.</text>
</comment>
<feature type="binding site" evidence="8">
    <location>
        <position position="27"/>
    </location>
    <ligand>
        <name>Zn(2+)</name>
        <dbReference type="ChEBI" id="CHEBI:29105"/>
    </ligand>
</feature>
<feature type="binding site" evidence="8">
    <location>
        <position position="77"/>
    </location>
    <ligand>
        <name>Zn(2+)</name>
        <dbReference type="ChEBI" id="CHEBI:29105"/>
    </ligand>
</feature>
<dbReference type="InterPro" id="IPR013087">
    <property type="entry name" value="Znf_C2H2_type"/>
</dbReference>
<feature type="domain" description="C2H2-type" evidence="9">
    <location>
        <begin position="223"/>
        <end position="250"/>
    </location>
</feature>
<dbReference type="GO" id="GO:0005634">
    <property type="term" value="C:nucleus"/>
    <property type="evidence" value="ECO:0007669"/>
    <property type="project" value="UniProtKB-SubCell"/>
</dbReference>
<dbReference type="Pfam" id="PF00096">
    <property type="entry name" value="zf-C2H2"/>
    <property type="match status" value="3"/>
</dbReference>
<dbReference type="AlphaFoldDB" id="A0AAU9UU89"/>
<dbReference type="PROSITE" id="PS00028">
    <property type="entry name" value="ZINC_FINGER_C2H2_1"/>
    <property type="match status" value="6"/>
</dbReference>
<feature type="binding site" evidence="8">
    <location>
        <position position="74"/>
    </location>
    <ligand>
        <name>Zn(2+)</name>
        <dbReference type="ChEBI" id="CHEBI:29105"/>
    </ligand>
</feature>
<dbReference type="SMART" id="SM00868">
    <property type="entry name" value="zf-AD"/>
    <property type="match status" value="1"/>
</dbReference>
<dbReference type="GO" id="GO:0008270">
    <property type="term" value="F:zinc ion binding"/>
    <property type="evidence" value="ECO:0007669"/>
    <property type="project" value="UniProtKB-UniRule"/>
</dbReference>
<feature type="binding site" evidence="8">
    <location>
        <position position="24"/>
    </location>
    <ligand>
        <name>Zn(2+)</name>
        <dbReference type="ChEBI" id="CHEBI:29105"/>
    </ligand>
</feature>
<evidence type="ECO:0000256" key="2">
    <source>
        <dbReference type="ARBA" id="ARBA00022737"/>
    </source>
</evidence>
<feature type="domain" description="C2H2-type" evidence="9">
    <location>
        <begin position="344"/>
        <end position="371"/>
    </location>
</feature>
<evidence type="ECO:0000259" key="9">
    <source>
        <dbReference type="PROSITE" id="PS50157"/>
    </source>
</evidence>
<dbReference type="Gene3D" id="3.30.160.60">
    <property type="entry name" value="Classic Zinc Finger"/>
    <property type="match status" value="5"/>
</dbReference>
<dbReference type="InterPro" id="IPR012934">
    <property type="entry name" value="Znf_AD"/>
</dbReference>
<comment type="similarity">
    <text evidence="6">Belongs to the snail C2H2-type zinc-finger protein family.</text>
</comment>
<evidence type="ECO:0000256" key="7">
    <source>
        <dbReference type="PROSITE-ProRule" id="PRU00042"/>
    </source>
</evidence>
<keyword evidence="3 7" id="KW-0863">Zinc-finger</keyword>
<protein>
    <submittedName>
        <fullName evidence="11">Uncharacterized protein</fullName>
    </submittedName>
</protein>
<feature type="domain" description="C2H2-type" evidence="9">
    <location>
        <begin position="258"/>
        <end position="286"/>
    </location>
</feature>
<dbReference type="SMART" id="SM00355">
    <property type="entry name" value="ZnF_C2H2"/>
    <property type="match status" value="9"/>
</dbReference>
<sequence>MSYDPVILNSDIYSYDYFQQDDVCRLCWSRNAYKNIIEISSDNDYKVMKTDVVEKIMECLDIDLSHHVHPNKACDECFNQINKFHYFKKFCQETDKKLREILNEKNKTVPRIEIIKHDDDEIKNNSIDDLFDDNHSYEQCENEIKSKTKIKRWKYKPKRTPTYCNMCKTDFENVDQFKSHNLQYHGIECDGSYKCFGCEKKFKNRKARFSHESHFCKGLKDGYKCSICNRYIPKRGMFEAHMRDHRENVPIQLPEELFKCQKCDKLFRTMENLKVHMESEHDVDKKIYVCESCGRVFNRKDYLNKHKLTHTGEKQHQCPHCWFRTGQRSSLTVHIRKHTGERPYRCSLCPQRCVSSSNLRAHQARHLGVKVHECPLCNKKFGYKVSLQEHMSTHAPAQTHACRHCGAGYAHSRGLRRHIAAKHAEKNKTDS</sequence>
<keyword evidence="2" id="KW-0677">Repeat</keyword>
<keyword evidence="1 8" id="KW-0479">Metal-binding</keyword>
<feature type="domain" description="C2H2-type" evidence="9">
    <location>
        <begin position="316"/>
        <end position="343"/>
    </location>
</feature>
<evidence type="ECO:0000256" key="1">
    <source>
        <dbReference type="ARBA" id="ARBA00022723"/>
    </source>
</evidence>
<dbReference type="GO" id="GO:0000978">
    <property type="term" value="F:RNA polymerase II cis-regulatory region sequence-specific DNA binding"/>
    <property type="evidence" value="ECO:0007669"/>
    <property type="project" value="TreeGrafter"/>
</dbReference>
<dbReference type="FunFam" id="3.30.160.60:FF:000478">
    <property type="entry name" value="Zinc finger protein 133"/>
    <property type="match status" value="1"/>
</dbReference>
<dbReference type="PROSITE" id="PS51915">
    <property type="entry name" value="ZAD"/>
    <property type="match status" value="1"/>
</dbReference>
<dbReference type="FunFam" id="3.30.160.60:FF:000446">
    <property type="entry name" value="Zinc finger protein"/>
    <property type="match status" value="1"/>
</dbReference>
<accession>A0AAU9UU89</accession>